<dbReference type="CDD" id="cd02440">
    <property type="entry name" value="AdoMet_MTases"/>
    <property type="match status" value="1"/>
</dbReference>
<dbReference type="PANTHER" id="PTHR43464:SF19">
    <property type="entry name" value="UBIQUINONE BIOSYNTHESIS O-METHYLTRANSFERASE, MITOCHONDRIAL"/>
    <property type="match status" value="1"/>
</dbReference>
<evidence type="ECO:0000256" key="1">
    <source>
        <dbReference type="ARBA" id="ARBA00022603"/>
    </source>
</evidence>
<evidence type="ECO:0000256" key="3">
    <source>
        <dbReference type="ARBA" id="ARBA00022691"/>
    </source>
</evidence>
<evidence type="ECO:0000259" key="4">
    <source>
        <dbReference type="Pfam" id="PF08241"/>
    </source>
</evidence>
<name>A0A1F8BXA9_9BACT</name>
<dbReference type="Gene3D" id="3.40.50.150">
    <property type="entry name" value="Vaccinia Virus protein VP39"/>
    <property type="match status" value="1"/>
</dbReference>
<dbReference type="SUPFAM" id="SSF53335">
    <property type="entry name" value="S-adenosyl-L-methionine-dependent methyltransferases"/>
    <property type="match status" value="1"/>
</dbReference>
<keyword evidence="1" id="KW-0489">Methyltransferase</keyword>
<evidence type="ECO:0000256" key="2">
    <source>
        <dbReference type="ARBA" id="ARBA00022679"/>
    </source>
</evidence>
<dbReference type="InterPro" id="IPR029063">
    <property type="entry name" value="SAM-dependent_MTases_sf"/>
</dbReference>
<organism evidence="5 6">
    <name type="scientific">Candidatus Woesebacteria bacterium RIFCSPLOWO2_01_FULL_44_14</name>
    <dbReference type="NCBI Taxonomy" id="1802525"/>
    <lineage>
        <taxon>Bacteria</taxon>
        <taxon>Candidatus Woeseibacteriota</taxon>
    </lineage>
</organism>
<keyword evidence="2" id="KW-0808">Transferase</keyword>
<dbReference type="EMBL" id="MGHL01000019">
    <property type="protein sequence ID" value="OGM68696.1"/>
    <property type="molecule type" value="Genomic_DNA"/>
</dbReference>
<proteinExistence type="predicted"/>
<protein>
    <recommendedName>
        <fullName evidence="4">Methyltransferase type 11 domain-containing protein</fullName>
    </recommendedName>
</protein>
<dbReference type="Proteomes" id="UP000178429">
    <property type="component" value="Unassembled WGS sequence"/>
</dbReference>
<reference evidence="5 6" key="1">
    <citation type="journal article" date="2016" name="Nat. Commun.">
        <title>Thousands of microbial genomes shed light on interconnected biogeochemical processes in an aquifer system.</title>
        <authorList>
            <person name="Anantharaman K."/>
            <person name="Brown C.T."/>
            <person name="Hug L.A."/>
            <person name="Sharon I."/>
            <person name="Castelle C.J."/>
            <person name="Probst A.J."/>
            <person name="Thomas B.C."/>
            <person name="Singh A."/>
            <person name="Wilkins M.J."/>
            <person name="Karaoz U."/>
            <person name="Brodie E.L."/>
            <person name="Williams K.H."/>
            <person name="Hubbard S.S."/>
            <person name="Banfield J.F."/>
        </authorList>
    </citation>
    <scope>NUCLEOTIDE SEQUENCE [LARGE SCALE GENOMIC DNA]</scope>
</reference>
<dbReference type="Pfam" id="PF08241">
    <property type="entry name" value="Methyltransf_11"/>
    <property type="match status" value="1"/>
</dbReference>
<gene>
    <name evidence="5" type="ORF">A2975_05320</name>
</gene>
<dbReference type="PANTHER" id="PTHR43464">
    <property type="entry name" value="METHYLTRANSFERASE"/>
    <property type="match status" value="1"/>
</dbReference>
<comment type="caution">
    <text evidence="5">The sequence shown here is derived from an EMBL/GenBank/DDBJ whole genome shotgun (WGS) entry which is preliminary data.</text>
</comment>
<dbReference type="InterPro" id="IPR013216">
    <property type="entry name" value="Methyltransf_11"/>
</dbReference>
<accession>A0A1F8BXA9</accession>
<evidence type="ECO:0000313" key="6">
    <source>
        <dbReference type="Proteomes" id="UP000178429"/>
    </source>
</evidence>
<dbReference type="STRING" id="1802525.A2975_05320"/>
<keyword evidence="3" id="KW-0949">S-adenosyl-L-methionine</keyword>
<dbReference type="GO" id="GO:0032259">
    <property type="term" value="P:methylation"/>
    <property type="evidence" value="ECO:0007669"/>
    <property type="project" value="UniProtKB-KW"/>
</dbReference>
<sequence length="252" mass="29461">MDFDERMIPDISSNYLFQEALSRYVFASKLIKKNFKVLDVGCGTGYGTELLAEKVIVVGVDSNNETLTYARNHYLRPTFKKGNAEKLPFKDGEFDMVVSYEVIEHLKKPESFLKEIKRVLVKNGIFTLSTPNVNFPHVTTSPYHKREYKKFELVKLLREHFRKVEIYGQKKNKKAQEAFVEFLRSQDVRQKIVDSDRLGIRKLMPRGLKELIWRYFGSFYGRSAQDKLSTLDFPITKVITKDTEYFIAVCKK</sequence>
<dbReference type="AlphaFoldDB" id="A0A1F8BXA9"/>
<dbReference type="GO" id="GO:0008757">
    <property type="term" value="F:S-adenosylmethionine-dependent methyltransferase activity"/>
    <property type="evidence" value="ECO:0007669"/>
    <property type="project" value="InterPro"/>
</dbReference>
<feature type="domain" description="Methyltransferase type 11" evidence="4">
    <location>
        <begin position="38"/>
        <end position="127"/>
    </location>
</feature>
<evidence type="ECO:0000313" key="5">
    <source>
        <dbReference type="EMBL" id="OGM68696.1"/>
    </source>
</evidence>